<proteinExistence type="predicted"/>
<organism evidence="1 2">
    <name type="scientific">Diabrotica balteata</name>
    <name type="common">Banded cucumber beetle</name>
    <dbReference type="NCBI Taxonomy" id="107213"/>
    <lineage>
        <taxon>Eukaryota</taxon>
        <taxon>Metazoa</taxon>
        <taxon>Ecdysozoa</taxon>
        <taxon>Arthropoda</taxon>
        <taxon>Hexapoda</taxon>
        <taxon>Insecta</taxon>
        <taxon>Pterygota</taxon>
        <taxon>Neoptera</taxon>
        <taxon>Endopterygota</taxon>
        <taxon>Coleoptera</taxon>
        <taxon>Polyphaga</taxon>
        <taxon>Cucujiformia</taxon>
        <taxon>Chrysomeloidea</taxon>
        <taxon>Chrysomelidae</taxon>
        <taxon>Galerucinae</taxon>
        <taxon>Diabroticina</taxon>
        <taxon>Diabroticites</taxon>
        <taxon>Diabrotica</taxon>
    </lineage>
</organism>
<evidence type="ECO:0000313" key="1">
    <source>
        <dbReference type="EMBL" id="CAG9830376.1"/>
    </source>
</evidence>
<keyword evidence="2" id="KW-1185">Reference proteome</keyword>
<dbReference type="EMBL" id="OU898277">
    <property type="protein sequence ID" value="CAG9830376.1"/>
    <property type="molecule type" value="Genomic_DNA"/>
</dbReference>
<dbReference type="Proteomes" id="UP001153709">
    <property type="component" value="Chromosome 2"/>
</dbReference>
<evidence type="ECO:0000313" key="2">
    <source>
        <dbReference type="Proteomes" id="UP001153709"/>
    </source>
</evidence>
<accession>A0A9N9SVR4</accession>
<dbReference type="OrthoDB" id="6782755at2759"/>
<reference evidence="1" key="1">
    <citation type="submission" date="2022-01" db="EMBL/GenBank/DDBJ databases">
        <authorList>
            <person name="King R."/>
        </authorList>
    </citation>
    <scope>NUCLEOTIDE SEQUENCE</scope>
</reference>
<dbReference type="AlphaFoldDB" id="A0A9N9SVR4"/>
<sequence length="75" mass="8676">MKTNDDKKLKESIENFILKELELPIQLRSAGKIGENVCVLEAENMADKINILKNKSKLKQCKDRIFINNDLTEKE</sequence>
<protein>
    <submittedName>
        <fullName evidence="1">Uncharacterized protein</fullName>
    </submittedName>
</protein>
<name>A0A9N9SVR4_DIABA</name>
<gene>
    <name evidence="1" type="ORF">DIABBA_LOCUS4085</name>
</gene>